<dbReference type="PANTHER" id="PTHR30371:SF0">
    <property type="entry name" value="SEC-INDEPENDENT PROTEIN TRANSLOCASE PROTEIN TATC, CHLOROPLASTIC-RELATED"/>
    <property type="match status" value="1"/>
</dbReference>
<keyword evidence="3 6" id="KW-0812">Transmembrane</keyword>
<feature type="transmembrane region" description="Helical" evidence="6">
    <location>
        <begin position="59"/>
        <end position="80"/>
    </location>
</feature>
<gene>
    <name evidence="7" type="primary">mttB</name>
</gene>
<feature type="transmembrane region" description="Helical" evidence="6">
    <location>
        <begin position="212"/>
        <end position="232"/>
    </location>
</feature>
<evidence type="ECO:0000256" key="6">
    <source>
        <dbReference type="SAM" id="Phobius"/>
    </source>
</evidence>
<evidence type="ECO:0000256" key="1">
    <source>
        <dbReference type="ARBA" id="ARBA00004141"/>
    </source>
</evidence>
<protein>
    <submittedName>
        <fullName evidence="7">Transport membrane protein</fullName>
    </submittedName>
</protein>
<evidence type="ECO:0000256" key="5">
    <source>
        <dbReference type="ARBA" id="ARBA00023136"/>
    </source>
</evidence>
<reference evidence="7" key="1">
    <citation type="journal article" date="2012" name="PLoS Biol.">
        <title>Rapid evolution of enormous, multichromosomal genomes in flowering plant mitochondria with exceptionally high mutation rates.</title>
        <authorList>
            <person name="Sloan D.B."/>
            <person name="Alverson A.J."/>
            <person name="Chuckalovcak J.P."/>
            <person name="Wu M."/>
            <person name="McCauley D.E."/>
            <person name="Palmer J.D."/>
            <person name="Taylor D.R."/>
        </authorList>
    </citation>
    <scope>NUCLEOTIDE SEQUENCE</scope>
    <source>
        <strain evidence="7">ABR</strain>
    </source>
</reference>
<feature type="transmembrane region" description="Helical" evidence="6">
    <location>
        <begin position="101"/>
        <end position="121"/>
    </location>
</feature>
<dbReference type="GO" id="GO:0009977">
    <property type="term" value="F:proton motive force dependent protein transmembrane transporter activity"/>
    <property type="evidence" value="ECO:0007669"/>
    <property type="project" value="TreeGrafter"/>
</dbReference>
<dbReference type="GO" id="GO:0043953">
    <property type="term" value="P:protein transport by the Tat complex"/>
    <property type="evidence" value="ECO:0007669"/>
    <property type="project" value="TreeGrafter"/>
</dbReference>
<dbReference type="GO" id="GO:0065002">
    <property type="term" value="P:intracellular protein transmembrane transport"/>
    <property type="evidence" value="ECO:0007669"/>
    <property type="project" value="TreeGrafter"/>
</dbReference>
<dbReference type="EMBL" id="JF750597">
    <property type="protein sequence ID" value="AEO21075.1"/>
    <property type="molecule type" value="Genomic_DNA"/>
</dbReference>
<sequence>METFLGEARIRFVRVCLVFGLTWFTRYWFSQELVFSLTLPLLSLPLESRFLCTQLTEALSTYIATSTIACFYFVFPFVIYQIWCFLIPSSFGEERRGFQRLINLSLFCFLCLLFVTLYWIIPNVWHFSYFVSSTSPNALIIILQPRIYDYTLLIIRILVICSLYSQIPVIAIWFLGLKRLYVETFTNNRRFLLGFPIITASLFTPPDFWCQILVRFLLYLVAELAIFAASVLKVREREDSWTGGMKSILVDK</sequence>
<dbReference type="PANTHER" id="PTHR30371">
    <property type="entry name" value="SEC-INDEPENDENT PROTEIN TRANSLOCASE PROTEIN TATC"/>
    <property type="match status" value="1"/>
</dbReference>
<accession>G8E8W8</accession>
<geneLocation type="mitochondrion" evidence="7"/>
<evidence type="ECO:0000256" key="4">
    <source>
        <dbReference type="ARBA" id="ARBA00022989"/>
    </source>
</evidence>
<keyword evidence="7" id="KW-0496">Mitochondrion</keyword>
<name>G8E8W8_SILCO</name>
<evidence type="ECO:0000256" key="3">
    <source>
        <dbReference type="ARBA" id="ARBA00022692"/>
    </source>
</evidence>
<feature type="transmembrane region" description="Helical" evidence="6">
    <location>
        <begin position="189"/>
        <end position="206"/>
    </location>
</feature>
<dbReference type="Pfam" id="PF00902">
    <property type="entry name" value="TatC"/>
    <property type="match status" value="1"/>
</dbReference>
<keyword evidence="5 6" id="KW-0472">Membrane</keyword>
<dbReference type="InterPro" id="IPR002033">
    <property type="entry name" value="TatC"/>
</dbReference>
<dbReference type="GO" id="GO:0033281">
    <property type="term" value="C:TAT protein transport complex"/>
    <property type="evidence" value="ECO:0007669"/>
    <property type="project" value="TreeGrafter"/>
</dbReference>
<organism evidence="7">
    <name type="scientific">Silene conica</name>
    <name type="common">Striped corn catchfly</name>
    <name type="synonym">Pleconax conica</name>
    <dbReference type="NCBI Taxonomy" id="39875"/>
    <lineage>
        <taxon>Eukaryota</taxon>
        <taxon>Viridiplantae</taxon>
        <taxon>Streptophyta</taxon>
        <taxon>Embryophyta</taxon>
        <taxon>Tracheophyta</taxon>
        <taxon>Spermatophyta</taxon>
        <taxon>Magnoliopsida</taxon>
        <taxon>eudicotyledons</taxon>
        <taxon>Gunneridae</taxon>
        <taxon>Pentapetalae</taxon>
        <taxon>Caryophyllales</taxon>
        <taxon>Caryophyllaceae</taxon>
        <taxon>Sileneae</taxon>
        <taxon>Silene</taxon>
        <taxon>Silene subgen. Behenantha</taxon>
        <taxon>Silene sect. Conoimorpha</taxon>
    </lineage>
</organism>
<keyword evidence="4 6" id="KW-1133">Transmembrane helix</keyword>
<dbReference type="AlphaFoldDB" id="G8E8W8"/>
<dbReference type="PRINTS" id="PR01840">
    <property type="entry name" value="TATCFAMILY"/>
</dbReference>
<feature type="transmembrane region" description="Helical" evidence="6">
    <location>
        <begin position="12"/>
        <end position="29"/>
    </location>
</feature>
<evidence type="ECO:0000313" key="7">
    <source>
        <dbReference type="EMBL" id="AEO21075.1"/>
    </source>
</evidence>
<comment type="similarity">
    <text evidence="2">Belongs to the TatC family.</text>
</comment>
<comment type="subcellular location">
    <subcellularLocation>
        <location evidence="1">Membrane</location>
        <topology evidence="1">Multi-pass membrane protein</topology>
    </subcellularLocation>
</comment>
<proteinExistence type="inferred from homology"/>
<evidence type="ECO:0000256" key="2">
    <source>
        <dbReference type="ARBA" id="ARBA00008882"/>
    </source>
</evidence>
<feature type="transmembrane region" description="Helical" evidence="6">
    <location>
        <begin position="153"/>
        <end position="177"/>
    </location>
</feature>
<dbReference type="NCBIfam" id="TIGR00945">
    <property type="entry name" value="tatC"/>
    <property type="match status" value="1"/>
</dbReference>